<dbReference type="STRING" id="1094619.G4ZW42"/>
<name>G4ZW42_PHYSP</name>
<protein>
    <recommendedName>
        <fullName evidence="3">FYVE-type domain-containing protein</fullName>
    </recommendedName>
</protein>
<dbReference type="InterPro" id="IPR052727">
    <property type="entry name" value="Rab4/Rab5_effector"/>
</dbReference>
<evidence type="ECO:0000313" key="2">
    <source>
        <dbReference type="Proteomes" id="UP000002640"/>
    </source>
</evidence>
<dbReference type="Proteomes" id="UP000002640">
    <property type="component" value="Unassembled WGS sequence"/>
</dbReference>
<dbReference type="GeneID" id="20638831"/>
<gene>
    <name evidence="1" type="ORF">PHYSODRAFT_257126</name>
</gene>
<organism evidence="1 2">
    <name type="scientific">Phytophthora sojae (strain P6497)</name>
    <name type="common">Soybean stem and root rot agent</name>
    <name type="synonym">Phytophthora megasperma f. sp. glycines</name>
    <dbReference type="NCBI Taxonomy" id="1094619"/>
    <lineage>
        <taxon>Eukaryota</taxon>
        <taxon>Sar</taxon>
        <taxon>Stramenopiles</taxon>
        <taxon>Oomycota</taxon>
        <taxon>Peronosporomycetes</taxon>
        <taxon>Peronosporales</taxon>
        <taxon>Peronosporaceae</taxon>
        <taxon>Phytophthora</taxon>
    </lineage>
</organism>
<accession>G4ZW42</accession>
<proteinExistence type="predicted"/>
<dbReference type="PANTHER" id="PTHR13510">
    <property type="entry name" value="FYVE-FINGER-CONTAINING RAB5 EFFECTOR PROTEIN RABENOSYN-5-RELATED"/>
    <property type="match status" value="1"/>
</dbReference>
<dbReference type="InterPro" id="IPR023393">
    <property type="entry name" value="START-like_dom_sf"/>
</dbReference>
<dbReference type="AlphaFoldDB" id="G4ZW42"/>
<dbReference type="EMBL" id="JH159157">
    <property type="protein sequence ID" value="EGZ12324.1"/>
    <property type="molecule type" value="Genomic_DNA"/>
</dbReference>
<dbReference type="PANTHER" id="PTHR13510:SF44">
    <property type="entry name" value="RABENOSYN-5"/>
    <property type="match status" value="1"/>
</dbReference>
<dbReference type="KEGG" id="psoj:PHYSODRAFT_257126"/>
<evidence type="ECO:0008006" key="3">
    <source>
        <dbReference type="Google" id="ProtNLM"/>
    </source>
</evidence>
<dbReference type="Gene3D" id="3.30.530.20">
    <property type="match status" value="1"/>
</dbReference>
<reference evidence="1 2" key="1">
    <citation type="journal article" date="2006" name="Science">
        <title>Phytophthora genome sequences uncover evolutionary origins and mechanisms of pathogenesis.</title>
        <authorList>
            <person name="Tyler B.M."/>
            <person name="Tripathy S."/>
            <person name="Zhang X."/>
            <person name="Dehal P."/>
            <person name="Jiang R.H."/>
            <person name="Aerts A."/>
            <person name="Arredondo F.D."/>
            <person name="Baxter L."/>
            <person name="Bensasson D."/>
            <person name="Beynon J.L."/>
            <person name="Chapman J."/>
            <person name="Damasceno C.M."/>
            <person name="Dorrance A.E."/>
            <person name="Dou D."/>
            <person name="Dickerman A.W."/>
            <person name="Dubchak I.L."/>
            <person name="Garbelotto M."/>
            <person name="Gijzen M."/>
            <person name="Gordon S.G."/>
            <person name="Govers F."/>
            <person name="Grunwald N.J."/>
            <person name="Huang W."/>
            <person name="Ivors K.L."/>
            <person name="Jones R.W."/>
            <person name="Kamoun S."/>
            <person name="Krampis K."/>
            <person name="Lamour K.H."/>
            <person name="Lee M.K."/>
            <person name="McDonald W.H."/>
            <person name="Medina M."/>
            <person name="Meijer H.J."/>
            <person name="Nordberg E.K."/>
            <person name="Maclean D.J."/>
            <person name="Ospina-Giraldo M.D."/>
            <person name="Morris P.F."/>
            <person name="Phuntumart V."/>
            <person name="Putnam N.H."/>
            <person name="Rash S."/>
            <person name="Rose J.K."/>
            <person name="Sakihama Y."/>
            <person name="Salamov A.A."/>
            <person name="Savidor A."/>
            <person name="Scheuring C.F."/>
            <person name="Smith B.M."/>
            <person name="Sobral B.W."/>
            <person name="Terry A."/>
            <person name="Torto-Alalibo T.A."/>
            <person name="Win J."/>
            <person name="Xu Z."/>
            <person name="Zhang H."/>
            <person name="Grigoriev I.V."/>
            <person name="Rokhsar D.S."/>
            <person name="Boore J.L."/>
        </authorList>
    </citation>
    <scope>NUCLEOTIDE SEQUENCE [LARGE SCALE GENOMIC DNA]</scope>
    <source>
        <strain evidence="1 2">P6497</strain>
    </source>
</reference>
<keyword evidence="2" id="KW-1185">Reference proteome</keyword>
<evidence type="ECO:0000313" key="1">
    <source>
        <dbReference type="EMBL" id="EGZ12324.1"/>
    </source>
</evidence>
<sequence length="396" mass="44645">MPRDLFAETPYAGLRVSEEVKHQLIDLENELLVQHFQQYEEYVAVDNRRVDEHRWEHFKSKEDLHVYEDRFQHSQSWNAVVPTKSGMPVMLRVGTVPGRLDDLMFGVVNPTLGSMRIQTSYVHDVDAAAILCPIDEPSEEEPFRSLVIKWLPLDASLIKKARDFVYIEATGILHFGNGDRVGYHLKHSVELNQTNPQPNVIRANLSYCSFYRQSHTNVIDVFGTMALGGKIGRYVSVRVATEALLSTYNLVFCAQMKKMSWMLQQQRSMGLQRGRNKSCVMCNKDTSSGIIGRIGKSTCNLCYGSVCHSCRINWRISFIALGGKLVQRKIAFCATCISKASVCDPKQAARDQATGYGAYKSLSTASRSDTTEVSNFSVVSYSDPAEVSDYDYRTCL</sequence>
<dbReference type="RefSeq" id="XP_009532657.1">
    <property type="nucleotide sequence ID" value="XM_009534362.1"/>
</dbReference>
<dbReference type="InParanoid" id="G4ZW42"/>